<accession>X0VTU1</accession>
<proteinExistence type="predicted"/>
<organism evidence="2">
    <name type="scientific">marine sediment metagenome</name>
    <dbReference type="NCBI Taxonomy" id="412755"/>
    <lineage>
        <taxon>unclassified sequences</taxon>
        <taxon>metagenomes</taxon>
        <taxon>ecological metagenomes</taxon>
    </lineage>
</organism>
<protein>
    <recommendedName>
        <fullName evidence="3">DUF2815 family protein</fullName>
    </recommendedName>
</protein>
<feature type="compositionally biased region" description="Acidic residues" evidence="1">
    <location>
        <begin position="169"/>
        <end position="185"/>
    </location>
</feature>
<dbReference type="EMBL" id="BARS01037618">
    <property type="protein sequence ID" value="GAG14537.1"/>
    <property type="molecule type" value="Genomic_DNA"/>
</dbReference>
<evidence type="ECO:0000313" key="2">
    <source>
        <dbReference type="EMBL" id="GAG14537.1"/>
    </source>
</evidence>
<comment type="caution">
    <text evidence="2">The sequence shown here is derived from an EMBL/GenBank/DDBJ whole genome shotgun (WGS) entry which is preliminary data.</text>
</comment>
<name>X0VTU1_9ZZZZ</name>
<sequence>MTVKNTDTKVITGKVRLSYAHIFKATTMDGKDPKFSVCLLVPKSDKTTLRAIKTAVDAAKQQGLSLWGGKLPVPLKLPLRDGDEERPDQPEYAAKYFLNATSKQRPGIVDKGCQEILDSTEVYSGCYGRASVNFYPFNQAGHKGVACGLNNIQKLTDGDYLGGRSKPEDDFEAVEDTTADEDYLS</sequence>
<dbReference type="AlphaFoldDB" id="X0VTU1"/>
<dbReference type="Gene3D" id="2.40.50.140">
    <property type="entry name" value="Nucleic acid-binding proteins"/>
    <property type="match status" value="1"/>
</dbReference>
<gene>
    <name evidence="2" type="ORF">S01H1_57665</name>
</gene>
<dbReference type="InterPro" id="IPR022595">
    <property type="entry name" value="Enc34_ssDNA-bd"/>
</dbReference>
<dbReference type="Pfam" id="PF10991">
    <property type="entry name" value="Enc34_ssDNA-bd"/>
    <property type="match status" value="1"/>
</dbReference>
<feature type="region of interest" description="Disordered" evidence="1">
    <location>
        <begin position="160"/>
        <end position="185"/>
    </location>
</feature>
<dbReference type="InterPro" id="IPR012340">
    <property type="entry name" value="NA-bd_OB-fold"/>
</dbReference>
<evidence type="ECO:0000256" key="1">
    <source>
        <dbReference type="SAM" id="MobiDB-lite"/>
    </source>
</evidence>
<evidence type="ECO:0008006" key="3">
    <source>
        <dbReference type="Google" id="ProtNLM"/>
    </source>
</evidence>
<dbReference type="SUPFAM" id="SSF50249">
    <property type="entry name" value="Nucleic acid-binding proteins"/>
    <property type="match status" value="1"/>
</dbReference>
<reference evidence="2" key="1">
    <citation type="journal article" date="2014" name="Front. Microbiol.">
        <title>High frequency of phylogenetically diverse reductive dehalogenase-homologous genes in deep subseafloor sedimentary metagenomes.</title>
        <authorList>
            <person name="Kawai M."/>
            <person name="Futagami T."/>
            <person name="Toyoda A."/>
            <person name="Takaki Y."/>
            <person name="Nishi S."/>
            <person name="Hori S."/>
            <person name="Arai W."/>
            <person name="Tsubouchi T."/>
            <person name="Morono Y."/>
            <person name="Uchiyama I."/>
            <person name="Ito T."/>
            <person name="Fujiyama A."/>
            <person name="Inagaki F."/>
            <person name="Takami H."/>
        </authorList>
    </citation>
    <scope>NUCLEOTIDE SEQUENCE</scope>
    <source>
        <strain evidence="2">Expedition CK06-06</strain>
    </source>
</reference>